<reference evidence="1 2" key="1">
    <citation type="submission" date="2014-10" db="EMBL/GenBank/DDBJ databases">
        <title>Genome sequence of Ponticoccus sp. strain UMTAT08 isolated from clonal culture of toxic dinoflagellate Alexandrium tamiyavanichii.</title>
        <authorList>
            <person name="Gan H.Y."/>
            <person name="Muhd D.-D."/>
            <person name="Mohd Noor M.E."/>
            <person name="Yeong Y.S."/>
            <person name="Usup G."/>
        </authorList>
    </citation>
    <scope>NUCLEOTIDE SEQUENCE [LARGE SCALE GENOMIC DNA]</scope>
    <source>
        <strain evidence="1 2">UMTAT08</strain>
    </source>
</reference>
<gene>
    <name evidence="1" type="ORF">OA50_00442</name>
</gene>
<dbReference type="EMBL" id="JSUQ01000002">
    <property type="protein sequence ID" value="KHQ54608.1"/>
    <property type="molecule type" value="Genomic_DNA"/>
</dbReference>
<accession>A0A0B3S6L0</accession>
<evidence type="ECO:0000313" key="1">
    <source>
        <dbReference type="EMBL" id="KHQ54608.1"/>
    </source>
</evidence>
<dbReference type="GO" id="GO:0005509">
    <property type="term" value="F:calcium ion binding"/>
    <property type="evidence" value="ECO:0007669"/>
    <property type="project" value="InterPro"/>
</dbReference>
<dbReference type="SUPFAM" id="SSF51120">
    <property type="entry name" value="beta-Roll"/>
    <property type="match status" value="1"/>
</dbReference>
<dbReference type="InterPro" id="IPR011049">
    <property type="entry name" value="Serralysin-like_metalloprot_C"/>
</dbReference>
<protein>
    <submittedName>
        <fullName evidence="1">Putative outer membrane adhesin like protein</fullName>
    </submittedName>
</protein>
<organism evidence="1 2">
    <name type="scientific">Mameliella alba</name>
    <dbReference type="NCBI Taxonomy" id="561184"/>
    <lineage>
        <taxon>Bacteria</taxon>
        <taxon>Pseudomonadati</taxon>
        <taxon>Pseudomonadota</taxon>
        <taxon>Alphaproteobacteria</taxon>
        <taxon>Rhodobacterales</taxon>
        <taxon>Roseobacteraceae</taxon>
        <taxon>Mameliella</taxon>
    </lineage>
</organism>
<proteinExistence type="predicted"/>
<dbReference type="AlphaFoldDB" id="A0A0B3S6L0"/>
<evidence type="ECO:0000313" key="2">
    <source>
        <dbReference type="Proteomes" id="UP000030960"/>
    </source>
</evidence>
<dbReference type="Pfam" id="PF00353">
    <property type="entry name" value="HemolysinCabind"/>
    <property type="match status" value="1"/>
</dbReference>
<sequence>MWLCLAVILQGTGNDCLSGGGDNDTLNGKAGDDTLFGGEDVLEDDEDNNILHGRPGSDELAGGPGRDFLTDGQNAEILVFRAWAEAVVGADHDQNLDFEQGLDSIVVAGLLPGVCGFRGSAAFSPSGNLELRLNETATRNDPAPATFRISVRAGKGPQGPRDCHSENV</sequence>
<keyword evidence="2" id="KW-1185">Reference proteome</keyword>
<dbReference type="RefSeq" id="WP_052244238.1">
    <property type="nucleotide sequence ID" value="NZ_JSUQ01000002.1"/>
</dbReference>
<name>A0A0B3S6L0_9RHOB</name>
<dbReference type="Gene3D" id="2.150.10.10">
    <property type="entry name" value="Serralysin-like metalloprotease, C-terminal"/>
    <property type="match status" value="2"/>
</dbReference>
<dbReference type="InterPro" id="IPR001343">
    <property type="entry name" value="Hemolysn_Ca-bd"/>
</dbReference>
<dbReference type="Proteomes" id="UP000030960">
    <property type="component" value="Unassembled WGS sequence"/>
</dbReference>
<comment type="caution">
    <text evidence="1">The sequence shown here is derived from an EMBL/GenBank/DDBJ whole genome shotgun (WGS) entry which is preliminary data.</text>
</comment>
<dbReference type="STRING" id="561184.SAMN05216376_104173"/>
<dbReference type="PRINTS" id="PR00313">
    <property type="entry name" value="CABNDNGRPT"/>
</dbReference>